<protein>
    <recommendedName>
        <fullName evidence="4">Retrotransposon gag domain-containing protein</fullName>
    </recommendedName>
</protein>
<proteinExistence type="predicted"/>
<gene>
    <name evidence="2" type="ORF">CK203_108943</name>
</gene>
<comment type="caution">
    <text evidence="2">The sequence shown here is derived from an EMBL/GenBank/DDBJ whole genome shotgun (WGS) entry which is preliminary data.</text>
</comment>
<dbReference type="PANTHER" id="PTHR33223">
    <property type="entry name" value="CCHC-TYPE DOMAIN-CONTAINING PROTEIN"/>
    <property type="match status" value="1"/>
</dbReference>
<dbReference type="AlphaFoldDB" id="A0A438FFP0"/>
<accession>A0A438FFP0</accession>
<evidence type="ECO:0000313" key="3">
    <source>
        <dbReference type="Proteomes" id="UP000288805"/>
    </source>
</evidence>
<evidence type="ECO:0000256" key="1">
    <source>
        <dbReference type="SAM" id="MobiDB-lite"/>
    </source>
</evidence>
<dbReference type="Proteomes" id="UP000288805">
    <property type="component" value="Unassembled WGS sequence"/>
</dbReference>
<feature type="region of interest" description="Disordered" evidence="1">
    <location>
        <begin position="306"/>
        <end position="327"/>
    </location>
</feature>
<reference evidence="2 3" key="1">
    <citation type="journal article" date="2018" name="PLoS Genet.">
        <title>Population sequencing reveals clonal diversity and ancestral inbreeding in the grapevine cultivar Chardonnay.</title>
        <authorList>
            <person name="Roach M.J."/>
            <person name="Johnson D.L."/>
            <person name="Bohlmann J."/>
            <person name="van Vuuren H.J."/>
            <person name="Jones S.J."/>
            <person name="Pretorius I.S."/>
            <person name="Schmidt S.A."/>
            <person name="Borneman A.R."/>
        </authorList>
    </citation>
    <scope>NUCLEOTIDE SEQUENCE [LARGE SCALE GENOMIC DNA]</scope>
    <source>
        <strain evidence="3">cv. Chardonnay</strain>
        <tissue evidence="2">Leaf</tissue>
    </source>
</reference>
<dbReference type="EMBL" id="QGNW01000925">
    <property type="protein sequence ID" value="RVW58788.1"/>
    <property type="molecule type" value="Genomic_DNA"/>
</dbReference>
<evidence type="ECO:0000313" key="2">
    <source>
        <dbReference type="EMBL" id="RVW58788.1"/>
    </source>
</evidence>
<name>A0A438FFP0_VITVI</name>
<organism evidence="2 3">
    <name type="scientific">Vitis vinifera</name>
    <name type="common">Grape</name>
    <dbReference type="NCBI Taxonomy" id="29760"/>
    <lineage>
        <taxon>Eukaryota</taxon>
        <taxon>Viridiplantae</taxon>
        <taxon>Streptophyta</taxon>
        <taxon>Embryophyta</taxon>
        <taxon>Tracheophyta</taxon>
        <taxon>Spermatophyta</taxon>
        <taxon>Magnoliopsida</taxon>
        <taxon>eudicotyledons</taxon>
        <taxon>Gunneridae</taxon>
        <taxon>Pentapetalae</taxon>
        <taxon>rosids</taxon>
        <taxon>Vitales</taxon>
        <taxon>Vitaceae</taxon>
        <taxon>Viteae</taxon>
        <taxon>Vitis</taxon>
    </lineage>
</organism>
<feature type="region of interest" description="Disordered" evidence="1">
    <location>
        <begin position="268"/>
        <end position="294"/>
    </location>
</feature>
<dbReference type="PANTHER" id="PTHR33223:SF11">
    <property type="entry name" value="ELEMENT PROTEIN, PUTATIVE-RELATED"/>
    <property type="match status" value="1"/>
</dbReference>
<evidence type="ECO:0008006" key="4">
    <source>
        <dbReference type="Google" id="ProtNLM"/>
    </source>
</evidence>
<sequence>MHPPRMSAPSCIVQPTEQLVIRPHIVALLPTFHGMESENPYAHIKEFEEVCNTFQEGRASIDLMRHKLFAFTLKDKAKQISNFLAKENEKFYECWERYMETINSCPYHGFDTWLLVSYLYDGISSSMKQLLETMCEGDFMSKNPKEAMDLLSYVAEVSRGWDELNAREEDIDMKAKVAAMARRLEELEMKKIREVQAISETPVQAMLYYERLCWRPEIHQRSAQSKNDNVESILNKMMDGMQNDLSQKIDNLLYSISRLTNLNTVQEKGKFPSQPHQNPKGIHEVEAQGGESSQVREVKVVITLRSGKEVDLPTSKQEHEPESEAEK</sequence>